<dbReference type="Proteomes" id="UP000790709">
    <property type="component" value="Unassembled WGS sequence"/>
</dbReference>
<sequence length="211" mass="23851">MAENRVEGLAFRQNRQNCFTSDQAEAECLGQPGPMRFHATALMIDCERPGSRKAARLRTAPDWFSEDHSNDTPTTFEDLALPYESLFFQDSVWVKYGSAKTIVNRFLLFISHSHHHRSPHGKIQRTSHPQDLRVLKRKEDWLMAQRPQRGPSGHLVSTATDDLTDKDHAEASTISRLGKTLHSFALPIGAGPSYVPSRPDREAEDDRSSDE</sequence>
<gene>
    <name evidence="1" type="ORF">BV22DRAFT_1047415</name>
</gene>
<comment type="caution">
    <text evidence="1">The sequence shown here is derived from an EMBL/GenBank/DDBJ whole genome shotgun (WGS) entry which is preliminary data.</text>
</comment>
<protein>
    <submittedName>
        <fullName evidence="1">Uncharacterized protein</fullName>
    </submittedName>
</protein>
<proteinExistence type="predicted"/>
<reference evidence="1" key="1">
    <citation type="journal article" date="2021" name="New Phytol.">
        <title>Evolutionary innovations through gain and loss of genes in the ectomycorrhizal Boletales.</title>
        <authorList>
            <person name="Wu G."/>
            <person name="Miyauchi S."/>
            <person name="Morin E."/>
            <person name="Kuo A."/>
            <person name="Drula E."/>
            <person name="Varga T."/>
            <person name="Kohler A."/>
            <person name="Feng B."/>
            <person name="Cao Y."/>
            <person name="Lipzen A."/>
            <person name="Daum C."/>
            <person name="Hundley H."/>
            <person name="Pangilinan J."/>
            <person name="Johnson J."/>
            <person name="Barry K."/>
            <person name="LaButti K."/>
            <person name="Ng V."/>
            <person name="Ahrendt S."/>
            <person name="Min B."/>
            <person name="Choi I.G."/>
            <person name="Park H."/>
            <person name="Plett J.M."/>
            <person name="Magnuson J."/>
            <person name="Spatafora J.W."/>
            <person name="Nagy L.G."/>
            <person name="Henrissat B."/>
            <person name="Grigoriev I.V."/>
            <person name="Yang Z.L."/>
            <person name="Xu J."/>
            <person name="Martin F.M."/>
        </authorList>
    </citation>
    <scope>NUCLEOTIDE SEQUENCE</scope>
    <source>
        <strain evidence="1">KUC20120723A-06</strain>
    </source>
</reference>
<name>A0ACB8BIB8_9AGAM</name>
<dbReference type="EMBL" id="MU266422">
    <property type="protein sequence ID" value="KAH7924542.1"/>
    <property type="molecule type" value="Genomic_DNA"/>
</dbReference>
<evidence type="ECO:0000313" key="1">
    <source>
        <dbReference type="EMBL" id="KAH7924542.1"/>
    </source>
</evidence>
<evidence type="ECO:0000313" key="2">
    <source>
        <dbReference type="Proteomes" id="UP000790709"/>
    </source>
</evidence>
<accession>A0ACB8BIB8</accession>
<organism evidence="1 2">
    <name type="scientific">Leucogyrophana mollusca</name>
    <dbReference type="NCBI Taxonomy" id="85980"/>
    <lineage>
        <taxon>Eukaryota</taxon>
        <taxon>Fungi</taxon>
        <taxon>Dikarya</taxon>
        <taxon>Basidiomycota</taxon>
        <taxon>Agaricomycotina</taxon>
        <taxon>Agaricomycetes</taxon>
        <taxon>Agaricomycetidae</taxon>
        <taxon>Boletales</taxon>
        <taxon>Boletales incertae sedis</taxon>
        <taxon>Leucogyrophana</taxon>
    </lineage>
</organism>
<keyword evidence="2" id="KW-1185">Reference proteome</keyword>